<accession>A0A0C7QEW3</accession>
<dbReference type="RefSeq" id="WP_055338103.1">
    <property type="nucleotide sequence ID" value="NZ_CDNF01000034.1"/>
</dbReference>
<sequence length="115" mass="12780">MVKVDSKALLESALKNRDKKIVITEKRIVKGLKVLDKVSIKDSDRNRCKYSLRSKSADSAFLGFIGFAPMVSDMGNISFMQAMGVISSVGLNETLVIFADYNIIYKNDEIILTKA</sequence>
<dbReference type="AlphaFoldDB" id="A0A0C7QEW3"/>
<protein>
    <submittedName>
        <fullName evidence="1">Uncharacterized protein</fullName>
    </submittedName>
</protein>
<proteinExistence type="predicted"/>
<organism evidence="1 2">
    <name type="scientific">Paraclostridium sordellii</name>
    <name type="common">Clostridium sordellii</name>
    <dbReference type="NCBI Taxonomy" id="1505"/>
    <lineage>
        <taxon>Bacteria</taxon>
        <taxon>Bacillati</taxon>
        <taxon>Bacillota</taxon>
        <taxon>Clostridia</taxon>
        <taxon>Peptostreptococcales</taxon>
        <taxon>Peptostreptococcaceae</taxon>
        <taxon>Paraclostridium</taxon>
    </lineage>
</organism>
<dbReference type="Proteomes" id="UP000049127">
    <property type="component" value="Unassembled WGS sequence"/>
</dbReference>
<dbReference type="EMBL" id="CEKZ01000003">
    <property type="protein sequence ID" value="CEQ04046.1"/>
    <property type="molecule type" value="Genomic_DNA"/>
</dbReference>
<reference evidence="1 2" key="1">
    <citation type="submission" date="2015-01" db="EMBL/GenBank/DDBJ databases">
        <authorList>
            <person name="Aslett A.Martin."/>
            <person name="De Silva Nishadi"/>
        </authorList>
    </citation>
    <scope>NUCLEOTIDE SEQUENCE [LARGE SCALE GENOMIC DNA]</scope>
    <source>
        <strain evidence="1 2">R28058</strain>
    </source>
</reference>
<gene>
    <name evidence="1" type="ORF">R28058_17791</name>
</gene>
<evidence type="ECO:0000313" key="1">
    <source>
        <dbReference type="EMBL" id="CEQ04046.1"/>
    </source>
</evidence>
<name>A0A0C7QEW3_PARSO</name>
<dbReference type="OrthoDB" id="1757474at2"/>
<evidence type="ECO:0000313" key="2">
    <source>
        <dbReference type="Proteomes" id="UP000049127"/>
    </source>
</evidence>